<dbReference type="SMART" id="SM00028">
    <property type="entry name" value="TPR"/>
    <property type="match status" value="5"/>
</dbReference>
<comment type="caution">
    <text evidence="3">The sequence shown here is derived from an EMBL/GenBank/DDBJ whole genome shotgun (WGS) entry which is preliminary data.</text>
</comment>
<dbReference type="SUPFAM" id="SSF52540">
    <property type="entry name" value="P-loop containing nucleoside triphosphate hydrolases"/>
    <property type="match status" value="1"/>
</dbReference>
<gene>
    <name evidence="3" type="ORF">DFJ66_0605</name>
</gene>
<evidence type="ECO:0000313" key="3">
    <source>
        <dbReference type="EMBL" id="RKT67430.1"/>
    </source>
</evidence>
<sequence length="752" mass="80466">MVTTPEPEQSDVHEPAVRDVDGGPPVLNVVSGGGNGVVQAGVVNGDVYLRTPPRPLSPVVPRQLPAAPAVFAGRVAELTALDRALTAADPHGGVKATPGENATGSAASPSVMISTIGGSGGIGKSWLALAWAHRNLDRFPDGQLFVDLRGFSPRGEPVGSGTAVRWFLDGLGVSPHRIPTDLAARAALYRSLVAGRRMLIVLDNAATADQVVPLLPGSPTCTVLVTSRHVLSALIDRHGARHLTLGTLTHAEARALVTALSGADRFDAEPDAVSEMVDLCGGYPLALSITARNAATRPAVPLAEVAAELHESGLEVLDHETDPTASLPTVLSWSLRYLTGEQRSLFALLGLAPGPDISLPAVAALGALPRAAARKALTALENASLVNRRSASRYAMHDLVRALAADTARATLPAHVREAALVRVVDFYSHTSHAASRLLDPHRRLVHPRPPAPGVRPQLLADVAAAMGWLEAEHAVLLATQRIAATLGQHHAVWHLAWNLAAYHSRRGHLRDELSSWSAAVDAAHHLPDPTARSCAHRFLGRACARLNLHEQATGHLDRSLALATSQDDPAERAHTNRGLALAWARRGSDRRALDHARRARDLFRSLGQPVQEALALNAMGWHGAQLGEFDTARDHCHAALALNRHRHLEGEADALDSLGFIAHRTGDHRTALDYYHRALTLFRTVGHATQTADTLDRLGHPHTALGQHEQARRLWLEALELYREQGRDIDAERVQRQLDDLADTGTNPVGP</sequence>
<keyword evidence="4" id="KW-1185">Reference proteome</keyword>
<feature type="region of interest" description="Disordered" evidence="2">
    <location>
        <begin position="1"/>
        <end position="25"/>
    </location>
</feature>
<name>A0A495X0J5_9PSEU</name>
<accession>A0A495X0J5</accession>
<evidence type="ECO:0000313" key="4">
    <source>
        <dbReference type="Proteomes" id="UP000272729"/>
    </source>
</evidence>
<organism evidence="3 4">
    <name type="scientific">Saccharothrix variisporea</name>
    <dbReference type="NCBI Taxonomy" id="543527"/>
    <lineage>
        <taxon>Bacteria</taxon>
        <taxon>Bacillati</taxon>
        <taxon>Actinomycetota</taxon>
        <taxon>Actinomycetes</taxon>
        <taxon>Pseudonocardiales</taxon>
        <taxon>Pseudonocardiaceae</taxon>
        <taxon>Saccharothrix</taxon>
    </lineage>
</organism>
<dbReference type="InterPro" id="IPR019734">
    <property type="entry name" value="TPR_rpt"/>
</dbReference>
<evidence type="ECO:0000256" key="2">
    <source>
        <dbReference type="SAM" id="MobiDB-lite"/>
    </source>
</evidence>
<dbReference type="PRINTS" id="PR00364">
    <property type="entry name" value="DISEASERSIST"/>
</dbReference>
<evidence type="ECO:0000256" key="1">
    <source>
        <dbReference type="PROSITE-ProRule" id="PRU00339"/>
    </source>
</evidence>
<dbReference type="InterPro" id="IPR027417">
    <property type="entry name" value="P-loop_NTPase"/>
</dbReference>
<dbReference type="EMBL" id="RBXR01000001">
    <property type="protein sequence ID" value="RKT67430.1"/>
    <property type="molecule type" value="Genomic_DNA"/>
</dbReference>
<dbReference type="GO" id="GO:0043531">
    <property type="term" value="F:ADP binding"/>
    <property type="evidence" value="ECO:0007669"/>
    <property type="project" value="InterPro"/>
</dbReference>
<dbReference type="SUPFAM" id="SSF48452">
    <property type="entry name" value="TPR-like"/>
    <property type="match status" value="1"/>
</dbReference>
<dbReference type="Pfam" id="PF13424">
    <property type="entry name" value="TPR_12"/>
    <property type="match status" value="1"/>
</dbReference>
<proteinExistence type="predicted"/>
<feature type="repeat" description="TPR" evidence="1">
    <location>
        <begin position="653"/>
        <end position="686"/>
    </location>
</feature>
<feature type="repeat" description="TPR" evidence="1">
    <location>
        <begin position="693"/>
        <end position="726"/>
    </location>
</feature>
<protein>
    <submittedName>
        <fullName evidence="3">Putative ATPase</fullName>
    </submittedName>
</protein>
<dbReference type="InterPro" id="IPR011990">
    <property type="entry name" value="TPR-like_helical_dom_sf"/>
</dbReference>
<dbReference type="PANTHER" id="PTHR47691">
    <property type="entry name" value="REGULATOR-RELATED"/>
    <property type="match status" value="1"/>
</dbReference>
<feature type="compositionally biased region" description="Basic and acidic residues" evidence="2">
    <location>
        <begin position="10"/>
        <end position="21"/>
    </location>
</feature>
<dbReference type="AlphaFoldDB" id="A0A495X0J5"/>
<reference evidence="3 4" key="1">
    <citation type="submission" date="2018-10" db="EMBL/GenBank/DDBJ databases">
        <title>Sequencing the genomes of 1000 actinobacteria strains.</title>
        <authorList>
            <person name="Klenk H.-P."/>
        </authorList>
    </citation>
    <scope>NUCLEOTIDE SEQUENCE [LARGE SCALE GENOMIC DNA]</scope>
    <source>
        <strain evidence="3 4">DSM 43911</strain>
    </source>
</reference>
<dbReference type="PROSITE" id="PS50005">
    <property type="entry name" value="TPR"/>
    <property type="match status" value="2"/>
</dbReference>
<keyword evidence="1" id="KW-0802">TPR repeat</keyword>
<dbReference type="PANTHER" id="PTHR47691:SF3">
    <property type="entry name" value="HTH-TYPE TRANSCRIPTIONAL REGULATOR RV0890C-RELATED"/>
    <property type="match status" value="1"/>
</dbReference>
<dbReference type="Gene3D" id="3.40.50.300">
    <property type="entry name" value="P-loop containing nucleotide triphosphate hydrolases"/>
    <property type="match status" value="1"/>
</dbReference>
<dbReference type="Proteomes" id="UP000272729">
    <property type="component" value="Unassembled WGS sequence"/>
</dbReference>
<dbReference type="Gene3D" id="1.25.40.10">
    <property type="entry name" value="Tetratricopeptide repeat domain"/>
    <property type="match status" value="2"/>
</dbReference>